<comment type="caution">
    <text evidence="8">The sequence shown here is derived from an EMBL/GenBank/DDBJ whole genome shotgun (WGS) entry which is preliminary data.</text>
</comment>
<evidence type="ECO:0000256" key="6">
    <source>
        <dbReference type="SAM" id="MobiDB-lite"/>
    </source>
</evidence>
<keyword evidence="3" id="KW-0238">DNA-binding</keyword>
<feature type="region of interest" description="Disordered" evidence="6">
    <location>
        <begin position="90"/>
        <end position="146"/>
    </location>
</feature>
<evidence type="ECO:0000313" key="8">
    <source>
        <dbReference type="EMBL" id="KAK3940304.1"/>
    </source>
</evidence>
<dbReference type="PANTHER" id="PTHR31845">
    <property type="entry name" value="FINGER DOMAIN PROTEIN, PUTATIVE-RELATED"/>
    <property type="match status" value="1"/>
</dbReference>
<dbReference type="Proteomes" id="UP001303473">
    <property type="component" value="Unassembled WGS sequence"/>
</dbReference>
<dbReference type="GO" id="GO:0000981">
    <property type="term" value="F:DNA-binding transcription factor activity, RNA polymerase II-specific"/>
    <property type="evidence" value="ECO:0007669"/>
    <property type="project" value="InterPro"/>
</dbReference>
<dbReference type="SUPFAM" id="SSF57701">
    <property type="entry name" value="Zn2/Cys6 DNA-binding domain"/>
    <property type="match status" value="1"/>
</dbReference>
<dbReference type="EMBL" id="MU853798">
    <property type="protein sequence ID" value="KAK3940304.1"/>
    <property type="molecule type" value="Genomic_DNA"/>
</dbReference>
<feature type="compositionally biased region" description="Low complexity" evidence="6">
    <location>
        <begin position="607"/>
        <end position="620"/>
    </location>
</feature>
<evidence type="ECO:0000256" key="1">
    <source>
        <dbReference type="ARBA" id="ARBA00004123"/>
    </source>
</evidence>
<evidence type="ECO:0000256" key="3">
    <source>
        <dbReference type="ARBA" id="ARBA00023125"/>
    </source>
</evidence>
<feature type="region of interest" description="Disordered" evidence="6">
    <location>
        <begin position="596"/>
        <end position="621"/>
    </location>
</feature>
<gene>
    <name evidence="8" type="ORF">QBC46DRAFT_128084</name>
</gene>
<dbReference type="InterPro" id="IPR051089">
    <property type="entry name" value="prtT"/>
</dbReference>
<evidence type="ECO:0000259" key="7">
    <source>
        <dbReference type="PROSITE" id="PS50048"/>
    </source>
</evidence>
<keyword evidence="4" id="KW-0804">Transcription</keyword>
<accession>A0AAN6N8C1</accession>
<name>A0AAN6N8C1_9PEZI</name>
<keyword evidence="5" id="KW-0539">Nucleus</keyword>
<sequence>MADTVVADAAAYHSNWRDRPRACQYCNKSKTKCIWPSDPGAGSCQRCMRLGRKCVLPEQGERRRRGPSTRVGALEEKIDGIMHLLNASRQIQQQSQNHDQAQQAQQQSPASTQQSQSSPDNNQLPPLLYPTVEGGIERGGTTPPPPQVPISSLTHDNHHIGSSPAPFLDYIEIVPGLRVSFDEAERLLELYRTHYSPIFPFVPIPRNISARDFLERQPFLFRTILQVVAPQNAAVQRDIGRWFREYVADHVVVDQEKRLELLQALIVFIGWGNFHFYIEARVTSLLQLAVGLVIELGLNKPPKVPSHIPNNLVDEARRVTGLRARPPHTLEDMRALLGCFYISSLVAALFRHVYMFPYSNYISTCCAVLENEQEFESDDMLVALVQIQRVMCRICSTMPIAEADDGPAEFTGSSYMAISCMRGELESVRRDTPRDIQAHWLFNTCYSGALFRLYEPVIYMRPFSGYTEGCRRTESLWCCLDAARSFFEAYHAIPVEELAYLPFSAYSQFSFSIVTATRLLFLNDSDWNVQLARANLDFHKICSRLSDSCDQADRVAAAEEWRRNRKFIDDVRSVMASQRDKLRWIGSWYLSKLLPANSDEPQQQPPGLNSNQNGNYNNNGMEVDGGTIGVEIQQMFSPGADFDAEWWQAVLDDMYNFGGGPGNFTT</sequence>
<proteinExistence type="predicted"/>
<feature type="domain" description="Zn(2)-C6 fungal-type" evidence="7">
    <location>
        <begin position="22"/>
        <end position="56"/>
    </location>
</feature>
<dbReference type="Gene3D" id="4.10.240.10">
    <property type="entry name" value="Zn(2)-C6 fungal-type DNA-binding domain"/>
    <property type="match status" value="1"/>
</dbReference>
<dbReference type="GO" id="GO:0000976">
    <property type="term" value="F:transcription cis-regulatory region binding"/>
    <property type="evidence" value="ECO:0007669"/>
    <property type="project" value="TreeGrafter"/>
</dbReference>
<feature type="compositionally biased region" description="Low complexity" evidence="6">
    <location>
        <begin position="90"/>
        <end position="118"/>
    </location>
</feature>
<dbReference type="CDD" id="cd00067">
    <property type="entry name" value="GAL4"/>
    <property type="match status" value="1"/>
</dbReference>
<dbReference type="PANTHER" id="PTHR31845:SF10">
    <property type="entry name" value="ZN(II)2CYS6 TRANSCRIPTION FACTOR (EUROFUNG)"/>
    <property type="match status" value="1"/>
</dbReference>
<evidence type="ECO:0000313" key="9">
    <source>
        <dbReference type="Proteomes" id="UP001303473"/>
    </source>
</evidence>
<dbReference type="InterPro" id="IPR036864">
    <property type="entry name" value="Zn2-C6_fun-type_DNA-bd_sf"/>
</dbReference>
<evidence type="ECO:0000256" key="2">
    <source>
        <dbReference type="ARBA" id="ARBA00023015"/>
    </source>
</evidence>
<protein>
    <recommendedName>
        <fullName evidence="7">Zn(2)-C6 fungal-type domain-containing protein</fullName>
    </recommendedName>
</protein>
<reference evidence="9" key="1">
    <citation type="journal article" date="2023" name="Mol. Phylogenet. Evol.">
        <title>Genome-scale phylogeny and comparative genomics of the fungal order Sordariales.</title>
        <authorList>
            <person name="Hensen N."/>
            <person name="Bonometti L."/>
            <person name="Westerberg I."/>
            <person name="Brannstrom I.O."/>
            <person name="Guillou S."/>
            <person name="Cros-Aarteil S."/>
            <person name="Calhoun S."/>
            <person name="Haridas S."/>
            <person name="Kuo A."/>
            <person name="Mondo S."/>
            <person name="Pangilinan J."/>
            <person name="Riley R."/>
            <person name="LaButti K."/>
            <person name="Andreopoulos B."/>
            <person name="Lipzen A."/>
            <person name="Chen C."/>
            <person name="Yan M."/>
            <person name="Daum C."/>
            <person name="Ng V."/>
            <person name="Clum A."/>
            <person name="Steindorff A."/>
            <person name="Ohm R.A."/>
            <person name="Martin F."/>
            <person name="Silar P."/>
            <person name="Natvig D.O."/>
            <person name="Lalanne C."/>
            <person name="Gautier V."/>
            <person name="Ament-Velasquez S.L."/>
            <person name="Kruys A."/>
            <person name="Hutchinson M.I."/>
            <person name="Powell A.J."/>
            <person name="Barry K."/>
            <person name="Miller A.N."/>
            <person name="Grigoriev I.V."/>
            <person name="Debuchy R."/>
            <person name="Gladieux P."/>
            <person name="Hiltunen Thoren M."/>
            <person name="Johannesson H."/>
        </authorList>
    </citation>
    <scope>NUCLEOTIDE SEQUENCE [LARGE SCALE GENOMIC DNA]</scope>
    <source>
        <strain evidence="9">CBS 340.73</strain>
    </source>
</reference>
<dbReference type="InterPro" id="IPR001138">
    <property type="entry name" value="Zn2Cys6_DnaBD"/>
</dbReference>
<evidence type="ECO:0000256" key="5">
    <source>
        <dbReference type="ARBA" id="ARBA00023242"/>
    </source>
</evidence>
<comment type="subcellular location">
    <subcellularLocation>
        <location evidence="1">Nucleus</location>
    </subcellularLocation>
</comment>
<keyword evidence="9" id="KW-1185">Reference proteome</keyword>
<organism evidence="8 9">
    <name type="scientific">Diplogelasinospora grovesii</name>
    <dbReference type="NCBI Taxonomy" id="303347"/>
    <lineage>
        <taxon>Eukaryota</taxon>
        <taxon>Fungi</taxon>
        <taxon>Dikarya</taxon>
        <taxon>Ascomycota</taxon>
        <taxon>Pezizomycotina</taxon>
        <taxon>Sordariomycetes</taxon>
        <taxon>Sordariomycetidae</taxon>
        <taxon>Sordariales</taxon>
        <taxon>Diplogelasinosporaceae</taxon>
        <taxon>Diplogelasinospora</taxon>
    </lineage>
</organism>
<keyword evidence="2" id="KW-0805">Transcription regulation</keyword>
<dbReference type="CDD" id="cd12148">
    <property type="entry name" value="fungal_TF_MHR"/>
    <property type="match status" value="1"/>
</dbReference>
<dbReference type="AlphaFoldDB" id="A0AAN6N8C1"/>
<evidence type="ECO:0000256" key="4">
    <source>
        <dbReference type="ARBA" id="ARBA00023163"/>
    </source>
</evidence>
<dbReference type="GO" id="GO:0008270">
    <property type="term" value="F:zinc ion binding"/>
    <property type="evidence" value="ECO:0007669"/>
    <property type="project" value="InterPro"/>
</dbReference>
<dbReference type="PROSITE" id="PS50048">
    <property type="entry name" value="ZN2_CY6_FUNGAL_2"/>
    <property type="match status" value="1"/>
</dbReference>
<dbReference type="GO" id="GO:0005634">
    <property type="term" value="C:nucleus"/>
    <property type="evidence" value="ECO:0007669"/>
    <property type="project" value="UniProtKB-SubCell"/>
</dbReference>